<reference evidence="1" key="1">
    <citation type="submission" date="2022-03" db="EMBL/GenBank/DDBJ databases">
        <authorList>
            <person name="Martin C."/>
        </authorList>
    </citation>
    <scope>NUCLEOTIDE SEQUENCE</scope>
</reference>
<dbReference type="PROSITE" id="PS00636">
    <property type="entry name" value="DNAJ_1"/>
    <property type="match status" value="1"/>
</dbReference>
<dbReference type="GO" id="GO:0005783">
    <property type="term" value="C:endoplasmic reticulum"/>
    <property type="evidence" value="ECO:0007669"/>
    <property type="project" value="TreeGrafter"/>
</dbReference>
<dbReference type="Pfam" id="PF00226">
    <property type="entry name" value="DnaJ"/>
    <property type="match status" value="1"/>
</dbReference>
<accession>A0A8J1UIM8</accession>
<dbReference type="GO" id="GO:0051787">
    <property type="term" value="F:misfolded protein binding"/>
    <property type="evidence" value="ECO:0007669"/>
    <property type="project" value="TreeGrafter"/>
</dbReference>
<dbReference type="InterPro" id="IPR051736">
    <property type="entry name" value="DnaJ-B11-like"/>
</dbReference>
<dbReference type="EMBL" id="CAIIXF020000007">
    <property type="protein sequence ID" value="CAH1788009.1"/>
    <property type="molecule type" value="Genomic_DNA"/>
</dbReference>
<evidence type="ECO:0000313" key="2">
    <source>
        <dbReference type="Proteomes" id="UP000749559"/>
    </source>
</evidence>
<evidence type="ECO:0000313" key="1">
    <source>
        <dbReference type="EMBL" id="CAH1788009.1"/>
    </source>
</evidence>
<dbReference type="AlphaFoldDB" id="A0A8J1UIM8"/>
<protein>
    <submittedName>
        <fullName evidence="1">Uncharacterized protein</fullName>
    </submittedName>
</protein>
<dbReference type="SMART" id="SM00271">
    <property type="entry name" value="DnaJ"/>
    <property type="match status" value="1"/>
</dbReference>
<dbReference type="Pfam" id="PF01556">
    <property type="entry name" value="DnaJ_C"/>
    <property type="match status" value="1"/>
</dbReference>
<sequence>MASEVSRLFLAANILLFLVQVLAGRDFYQILGVPRSATKNQIKKAYRKLAKEMHPDKNKGDEEAEERFQDLGAAYEVLSDDDKRKIYNKHGEEGLNKGDMNGDPFSSFFGGFSPFGGFGGQQEQEIPRGGDVIMDLDVTLEELYTGNFVEVVRYKPVAKPASGTRKCNCRQEMQTIQLGPGRFQMMQKEVCDDCPNVKFVNEEKVLEIEIEPGMRDGQEYPFVSEGEPHIDGEPGDLRFQIKQLPHKKFERRGDDLYTNVTISLQDALTGFDMKIKHLDGHKVHIVREKITWPGARIRKKSEGMPNFENNNVKGTLIITFDIDFPKGELSDEDKEGLKKILDQSTKTTVYNGLRGY</sequence>
<dbReference type="SUPFAM" id="SSF49493">
    <property type="entry name" value="HSP40/DnaJ peptide-binding domain"/>
    <property type="match status" value="2"/>
</dbReference>
<dbReference type="CDD" id="cd06257">
    <property type="entry name" value="DnaJ"/>
    <property type="match status" value="1"/>
</dbReference>
<dbReference type="GO" id="GO:0051082">
    <property type="term" value="F:unfolded protein binding"/>
    <property type="evidence" value="ECO:0007669"/>
    <property type="project" value="InterPro"/>
</dbReference>
<dbReference type="Proteomes" id="UP000749559">
    <property type="component" value="Unassembled WGS sequence"/>
</dbReference>
<dbReference type="PROSITE" id="PS50076">
    <property type="entry name" value="DNAJ_2"/>
    <property type="match status" value="1"/>
</dbReference>
<gene>
    <name evidence="1" type="ORF">OFUS_LOCUS13616</name>
</gene>
<keyword evidence="2" id="KW-1185">Reference proteome</keyword>
<dbReference type="InterPro" id="IPR008971">
    <property type="entry name" value="HSP40/DnaJ_pept-bd"/>
</dbReference>
<dbReference type="FunFam" id="2.60.260.20:FF:000013">
    <property type="entry name" value="DnaJ subfamily B member 11"/>
    <property type="match status" value="1"/>
</dbReference>
<dbReference type="Gene3D" id="2.60.260.20">
    <property type="entry name" value="Urease metallochaperone UreE, N-terminal domain"/>
    <property type="match status" value="2"/>
</dbReference>
<name>A0A8J1UIM8_OWEFU</name>
<dbReference type="SUPFAM" id="SSF46565">
    <property type="entry name" value="Chaperone J-domain"/>
    <property type="match status" value="1"/>
</dbReference>
<dbReference type="InterPro" id="IPR018253">
    <property type="entry name" value="DnaJ_domain_CS"/>
</dbReference>
<dbReference type="InterPro" id="IPR002939">
    <property type="entry name" value="DnaJ_C"/>
</dbReference>
<organism evidence="1 2">
    <name type="scientific">Owenia fusiformis</name>
    <name type="common">Polychaete worm</name>
    <dbReference type="NCBI Taxonomy" id="6347"/>
    <lineage>
        <taxon>Eukaryota</taxon>
        <taxon>Metazoa</taxon>
        <taxon>Spiralia</taxon>
        <taxon>Lophotrochozoa</taxon>
        <taxon>Annelida</taxon>
        <taxon>Polychaeta</taxon>
        <taxon>Sedentaria</taxon>
        <taxon>Canalipalpata</taxon>
        <taxon>Sabellida</taxon>
        <taxon>Oweniida</taxon>
        <taxon>Oweniidae</taxon>
        <taxon>Owenia</taxon>
    </lineage>
</organism>
<dbReference type="CDD" id="cd10747">
    <property type="entry name" value="DnaJ_C"/>
    <property type="match status" value="1"/>
</dbReference>
<dbReference type="OrthoDB" id="550424at2759"/>
<dbReference type="PANTHER" id="PTHR44298">
    <property type="entry name" value="DNAJ HOMOLOG SUBFAMILY B MEMBER 11"/>
    <property type="match status" value="1"/>
</dbReference>
<dbReference type="InterPro" id="IPR001623">
    <property type="entry name" value="DnaJ_domain"/>
</dbReference>
<dbReference type="PRINTS" id="PR00625">
    <property type="entry name" value="JDOMAIN"/>
</dbReference>
<dbReference type="Gene3D" id="1.10.287.110">
    <property type="entry name" value="DnaJ domain"/>
    <property type="match status" value="1"/>
</dbReference>
<proteinExistence type="predicted"/>
<dbReference type="PANTHER" id="PTHR44298:SF1">
    <property type="entry name" value="DNAJ HOMOLOG SUBFAMILY B MEMBER 11"/>
    <property type="match status" value="1"/>
</dbReference>
<dbReference type="InterPro" id="IPR036869">
    <property type="entry name" value="J_dom_sf"/>
</dbReference>
<dbReference type="GO" id="GO:0006457">
    <property type="term" value="P:protein folding"/>
    <property type="evidence" value="ECO:0007669"/>
    <property type="project" value="InterPro"/>
</dbReference>
<comment type="caution">
    <text evidence="1">The sequence shown here is derived from an EMBL/GenBank/DDBJ whole genome shotgun (WGS) entry which is preliminary data.</text>
</comment>